<evidence type="ECO:0000256" key="11">
    <source>
        <dbReference type="SAM" id="Phobius"/>
    </source>
</evidence>
<dbReference type="GO" id="GO:0015386">
    <property type="term" value="F:potassium:proton antiporter activity"/>
    <property type="evidence" value="ECO:0007669"/>
    <property type="project" value="TreeGrafter"/>
</dbReference>
<dbReference type="Proteomes" id="UP000327044">
    <property type="component" value="Unassembled WGS sequence"/>
</dbReference>
<evidence type="ECO:0000256" key="7">
    <source>
        <dbReference type="ARBA" id="ARBA00023065"/>
    </source>
</evidence>
<feature type="transmembrane region" description="Helical" evidence="11">
    <location>
        <begin position="12"/>
        <end position="32"/>
    </location>
</feature>
<dbReference type="CDD" id="cd00038">
    <property type="entry name" value="CAP_ED"/>
    <property type="match status" value="1"/>
</dbReference>
<keyword evidence="3" id="KW-1003">Cell membrane</keyword>
<gene>
    <name evidence="13" type="ORF">PPYR_13588</name>
</gene>
<dbReference type="Gene3D" id="2.60.120.10">
    <property type="entry name" value="Jelly Rolls"/>
    <property type="match status" value="1"/>
</dbReference>
<evidence type="ECO:0000313" key="13">
    <source>
        <dbReference type="EMBL" id="KAB0793968.1"/>
    </source>
</evidence>
<accession>A0A5N4A9N8</accession>
<evidence type="ECO:0000256" key="6">
    <source>
        <dbReference type="ARBA" id="ARBA00023053"/>
    </source>
</evidence>
<feature type="transmembrane region" description="Helical" evidence="11">
    <location>
        <begin position="522"/>
        <end position="540"/>
    </location>
</feature>
<feature type="transmembrane region" description="Helical" evidence="11">
    <location>
        <begin position="39"/>
        <end position="58"/>
    </location>
</feature>
<keyword evidence="4 11" id="KW-0812">Transmembrane</keyword>
<keyword evidence="7" id="KW-0406">Ion transport</keyword>
<dbReference type="PROSITE" id="PS50042">
    <property type="entry name" value="CNMP_BINDING_3"/>
    <property type="match status" value="1"/>
</dbReference>
<feature type="region of interest" description="Disordered" evidence="10">
    <location>
        <begin position="1137"/>
        <end position="1157"/>
    </location>
</feature>
<dbReference type="GO" id="GO:0098719">
    <property type="term" value="P:sodium ion import across plasma membrane"/>
    <property type="evidence" value="ECO:0007669"/>
    <property type="project" value="TreeGrafter"/>
</dbReference>
<dbReference type="GO" id="GO:0051453">
    <property type="term" value="P:regulation of intracellular pH"/>
    <property type="evidence" value="ECO:0007669"/>
    <property type="project" value="TreeGrafter"/>
</dbReference>
<keyword evidence="8 11" id="KW-0472">Membrane</keyword>
<evidence type="ECO:0000256" key="3">
    <source>
        <dbReference type="ARBA" id="ARBA00022475"/>
    </source>
</evidence>
<evidence type="ECO:0000256" key="10">
    <source>
        <dbReference type="SAM" id="MobiDB-lite"/>
    </source>
</evidence>
<keyword evidence="2" id="KW-0813">Transport</keyword>
<dbReference type="SUPFAM" id="SSF51206">
    <property type="entry name" value="cAMP-binding domain-like"/>
    <property type="match status" value="1"/>
</dbReference>
<evidence type="ECO:0000256" key="4">
    <source>
        <dbReference type="ARBA" id="ARBA00022692"/>
    </source>
</evidence>
<feature type="transmembrane region" description="Helical" evidence="11">
    <location>
        <begin position="226"/>
        <end position="248"/>
    </location>
</feature>
<dbReference type="InterPro" id="IPR018422">
    <property type="entry name" value="Cation/H_exchanger_CPA1"/>
</dbReference>
<keyword evidence="6" id="KW-0915">Sodium</keyword>
<keyword evidence="5 11" id="KW-1133">Transmembrane helix</keyword>
<dbReference type="AlphaFoldDB" id="A0A5N4A9N8"/>
<proteinExistence type="predicted"/>
<protein>
    <recommendedName>
        <fullName evidence="12">Cyclic nucleotide-binding domain-containing protein</fullName>
    </recommendedName>
</protein>
<evidence type="ECO:0000259" key="12">
    <source>
        <dbReference type="PROSITE" id="PS50042"/>
    </source>
</evidence>
<dbReference type="GO" id="GO:0015385">
    <property type="term" value="F:sodium:proton antiporter activity"/>
    <property type="evidence" value="ECO:0007669"/>
    <property type="project" value="InterPro"/>
</dbReference>
<evidence type="ECO:0000256" key="8">
    <source>
        <dbReference type="ARBA" id="ARBA00023136"/>
    </source>
</evidence>
<dbReference type="PANTHER" id="PTHR10110">
    <property type="entry name" value="SODIUM/HYDROGEN EXCHANGER"/>
    <property type="match status" value="1"/>
</dbReference>
<reference evidence="13 14" key="1">
    <citation type="journal article" date="2018" name="Elife">
        <title>Firefly genomes illuminate parallel origins of bioluminescence in beetles.</title>
        <authorList>
            <person name="Fallon T.R."/>
            <person name="Lower S.E."/>
            <person name="Chang C.H."/>
            <person name="Bessho-Uehara M."/>
            <person name="Martin G.J."/>
            <person name="Bewick A.J."/>
            <person name="Behringer M."/>
            <person name="Debat H.J."/>
            <person name="Wong I."/>
            <person name="Day J.C."/>
            <person name="Suvorov A."/>
            <person name="Silva C.J."/>
            <person name="Stanger-Hall K.F."/>
            <person name="Hall D.W."/>
            <person name="Schmitz R.J."/>
            <person name="Nelson D.R."/>
            <person name="Lewis S.M."/>
            <person name="Shigenobu S."/>
            <person name="Bybee S.M."/>
            <person name="Larracuente A.M."/>
            <person name="Oba Y."/>
            <person name="Weng J.K."/>
        </authorList>
    </citation>
    <scope>NUCLEOTIDE SEQUENCE [LARGE SCALE GENOMIC DNA]</scope>
    <source>
        <strain evidence="13">1611_PpyrPB1</strain>
        <tissue evidence="13">Whole body</tissue>
    </source>
</reference>
<dbReference type="InterPro" id="IPR000595">
    <property type="entry name" value="cNMP-bd_dom"/>
</dbReference>
<feature type="transmembrane region" description="Helical" evidence="11">
    <location>
        <begin position="294"/>
        <end position="321"/>
    </location>
</feature>
<dbReference type="InParanoid" id="A0A5N4A9N8"/>
<dbReference type="InterPro" id="IPR006153">
    <property type="entry name" value="Cation/H_exchanger_TM"/>
</dbReference>
<organism evidence="13 14">
    <name type="scientific">Photinus pyralis</name>
    <name type="common">Common eastern firefly</name>
    <name type="synonym">Lampyris pyralis</name>
    <dbReference type="NCBI Taxonomy" id="7054"/>
    <lineage>
        <taxon>Eukaryota</taxon>
        <taxon>Metazoa</taxon>
        <taxon>Ecdysozoa</taxon>
        <taxon>Arthropoda</taxon>
        <taxon>Hexapoda</taxon>
        <taxon>Insecta</taxon>
        <taxon>Pterygota</taxon>
        <taxon>Neoptera</taxon>
        <taxon>Endopterygota</taxon>
        <taxon>Coleoptera</taxon>
        <taxon>Polyphaga</taxon>
        <taxon>Elateriformia</taxon>
        <taxon>Elateroidea</taxon>
        <taxon>Lampyridae</taxon>
        <taxon>Lampyrinae</taxon>
        <taxon>Photinus</taxon>
    </lineage>
</organism>
<dbReference type="InterPro" id="IPR018490">
    <property type="entry name" value="cNMP-bd_dom_sf"/>
</dbReference>
<feature type="transmembrane region" description="Helical" evidence="11">
    <location>
        <begin position="595"/>
        <end position="618"/>
    </location>
</feature>
<dbReference type="InterPro" id="IPR027359">
    <property type="entry name" value="Volt_channel_dom_sf"/>
</dbReference>
<comment type="caution">
    <text evidence="13">The sequence shown here is derived from an EMBL/GenBank/DDBJ whole genome shotgun (WGS) entry which is preliminary data.</text>
</comment>
<dbReference type="Pfam" id="PF00999">
    <property type="entry name" value="Na_H_Exchanger"/>
    <property type="match status" value="2"/>
</dbReference>
<sequence length="1157" mass="132268">MDYHEDTLELFLGFVGALVTVEILQSFIRYYWSSFSKRATMVLVGLTLGIIVKIQPTLWDVILQGLSYEMATVELLMVPFFLFKCAFSIDAHMFLRSWAQIAIVAVPGMIICGCATGLTMKLLLMREHWSVCTDSASMMTLTLAVPCLAYQIADYYLSVSGVIAVCVLGVMIAGERHRLSSEIDHSLLAFWSFVGNVVNCLSCVLSGLFTVQLITNETAMYDCSLIVVTYVVSLCGRILTYAVLTPIISRTGYGFTFKGMIIAIWSVMKGPIPFIVVLYMYTELKLETQVRRDMLLLVSALQVLTVLINGLSAPFLLNVFGISEMSQLRKMNMSSCMRHVQKRRIHTIAATKLNRFLADVNWRVVYQVTQIKHPYEQVVRPDEDYGDEETYSGSRPIICPDCKHEVQYEPTKRDQKEMLREARVRILRSKKMSYIRQYQNGMLSADSIKILCQAIEVAINTPDAVIELAGLHKYFKRQSFFNYVCNKFVVPWLRGNVLKVQPPRKRWRRACYWLINHQIFDFFLYFIIVCSAVTVMVELFYNPPWLSKPRYGLIACNTILFSIFLAEFILNIYAYSFIYVCKDGFRTYFRTISKVFEFTILCTQFTDLILDYVLLFLIDHHNYLTHVSLGLKVFRLVRLGRLFGVCRLWYPNMIRYFSSKVDARLAFAYDIGKGYVTGEEEVAALLSQMIDHKDIREKCQARLDADRLAVTKELGIIQKDRPWIAVTVKTKQAVRSTLNSMNATVNDLKALGCLDDYEYFKLNQAVQERVKYVNTKMASVEPLSPKELLSEVPWMSDKLIYHYLYNNVITKIFDPGDVVCVDGEVMEGIYIVVTGVLKMTYVPNAHTLERLQSFGILPIMDYMSNTKFDQRIEEYLVTGNSIGELCILTGRSYDCTIVAETASQVYHIRRDILLKALTLTRDPIKGLEAEMWKFVSLKLCASVLMETPAYQSISYEQIQIQLQRGFVPNLSKYTHLDINDMMEDLILIEGMVLYPNSGTYSVAPCSIPRTVQKIYFPKSEFHDSETTVDPKLMIIPAKDLSKFQFQTNRDDFPEIVSQSSSLCLRHHVMDKIKRVKTRRQTDGFSTGDRISVRGTSWISVAGSTRHGSDTSSECMLRNINLDSGFSLNTYGSNLSVIPNRPQDDTHWHGKGSGPSKY</sequence>
<name>A0A5N4A9N8_PHOPY</name>
<dbReference type="PANTHER" id="PTHR10110:SF86">
    <property type="entry name" value="SODIUM_HYDROGEN EXCHANGER 7"/>
    <property type="match status" value="1"/>
</dbReference>
<evidence type="ECO:0000256" key="2">
    <source>
        <dbReference type="ARBA" id="ARBA00022448"/>
    </source>
</evidence>
<feature type="transmembrane region" description="Helical" evidence="11">
    <location>
        <begin position="101"/>
        <end position="120"/>
    </location>
</feature>
<feature type="transmembrane region" description="Helical" evidence="11">
    <location>
        <begin position="260"/>
        <end position="282"/>
    </location>
</feature>
<feature type="transmembrane region" description="Helical" evidence="11">
    <location>
        <begin position="155"/>
        <end position="174"/>
    </location>
</feature>
<evidence type="ECO:0000256" key="5">
    <source>
        <dbReference type="ARBA" id="ARBA00022989"/>
    </source>
</evidence>
<dbReference type="GO" id="GO:0005886">
    <property type="term" value="C:plasma membrane"/>
    <property type="evidence" value="ECO:0007669"/>
    <property type="project" value="UniProtKB-SubCell"/>
</dbReference>
<dbReference type="EMBL" id="VVIM01000009">
    <property type="protein sequence ID" value="KAB0793968.1"/>
    <property type="molecule type" value="Genomic_DNA"/>
</dbReference>
<evidence type="ECO:0000256" key="1">
    <source>
        <dbReference type="ARBA" id="ARBA00004651"/>
    </source>
</evidence>
<feature type="transmembrane region" description="Helical" evidence="11">
    <location>
        <begin position="186"/>
        <end position="214"/>
    </location>
</feature>
<dbReference type="Gene3D" id="1.20.120.350">
    <property type="entry name" value="Voltage-gated potassium channels. Chain C"/>
    <property type="match status" value="1"/>
</dbReference>
<evidence type="ECO:0000256" key="9">
    <source>
        <dbReference type="ARBA" id="ARBA00023201"/>
    </source>
</evidence>
<feature type="transmembrane region" description="Helical" evidence="11">
    <location>
        <begin position="552"/>
        <end position="574"/>
    </location>
</feature>
<comment type="subcellular location">
    <subcellularLocation>
        <location evidence="1">Cell membrane</location>
        <topology evidence="1">Multi-pass membrane protein</topology>
    </subcellularLocation>
</comment>
<feature type="domain" description="Cyclic nucleotide-binding" evidence="12">
    <location>
        <begin position="804"/>
        <end position="917"/>
    </location>
</feature>
<dbReference type="InterPro" id="IPR014710">
    <property type="entry name" value="RmlC-like_jellyroll"/>
</dbReference>
<keyword evidence="14" id="KW-1185">Reference proteome</keyword>
<evidence type="ECO:0000313" key="14">
    <source>
        <dbReference type="Proteomes" id="UP000327044"/>
    </source>
</evidence>
<feature type="transmembrane region" description="Helical" evidence="11">
    <location>
        <begin position="70"/>
        <end position="89"/>
    </location>
</feature>
<keyword evidence="9" id="KW-0739">Sodium transport</keyword>